<name>A0A089NMV6_9HYPH</name>
<gene>
    <name evidence="1" type="ORF">MOC_0967</name>
</gene>
<sequence length="64" mass="7013">MLDTPDHDTEADSLDALLCAALDAAADPVRVAMLTRLIWLDADRDRAADLDAMRHDGPPPVFRL</sequence>
<dbReference type="KEGG" id="mor:MOC_0967"/>
<organism evidence="1 2">
    <name type="scientific">Methylobacterium oryzae CBMB20</name>
    <dbReference type="NCBI Taxonomy" id="693986"/>
    <lineage>
        <taxon>Bacteria</taxon>
        <taxon>Pseudomonadati</taxon>
        <taxon>Pseudomonadota</taxon>
        <taxon>Alphaproteobacteria</taxon>
        <taxon>Hyphomicrobiales</taxon>
        <taxon>Methylobacteriaceae</taxon>
        <taxon>Methylobacterium</taxon>
    </lineage>
</organism>
<proteinExistence type="predicted"/>
<accession>A0A089NMV6</accession>
<dbReference type="STRING" id="693986.MOC_0967"/>
<protein>
    <submittedName>
        <fullName evidence="1">Protein of unassigned function</fullName>
    </submittedName>
</protein>
<dbReference type="EMBL" id="CP003811">
    <property type="protein sequence ID" value="AIQ88722.1"/>
    <property type="molecule type" value="Genomic_DNA"/>
</dbReference>
<evidence type="ECO:0000313" key="2">
    <source>
        <dbReference type="Proteomes" id="UP000029492"/>
    </source>
</evidence>
<keyword evidence="2" id="KW-1185">Reference proteome</keyword>
<dbReference type="AlphaFoldDB" id="A0A089NMV6"/>
<reference evidence="1 2" key="1">
    <citation type="journal article" date="2014" name="PLoS ONE">
        <title>Genome Information of Methylobacterium oryzae, a Plant-Probiotic Methylotroph in the Phyllosphere.</title>
        <authorList>
            <person name="Kwak M.J."/>
            <person name="Jeong H."/>
            <person name="Madhaiyan M."/>
            <person name="Lee Y."/>
            <person name="Sa T.M."/>
            <person name="Oh T.K."/>
            <person name="Kim J.F."/>
        </authorList>
    </citation>
    <scope>NUCLEOTIDE SEQUENCE [LARGE SCALE GENOMIC DNA]</scope>
    <source>
        <strain evidence="1 2">CBMB20</strain>
    </source>
</reference>
<dbReference type="HOGENOM" id="CLU_2862694_0_0_5"/>
<evidence type="ECO:0000313" key="1">
    <source>
        <dbReference type="EMBL" id="AIQ88722.1"/>
    </source>
</evidence>
<dbReference type="Proteomes" id="UP000029492">
    <property type="component" value="Chromosome"/>
</dbReference>
<dbReference type="RefSeq" id="WP_043755879.1">
    <property type="nucleotide sequence ID" value="NZ_CP003811.1"/>
</dbReference>